<evidence type="ECO:0000256" key="2">
    <source>
        <dbReference type="SAM" id="Phobius"/>
    </source>
</evidence>
<dbReference type="PANTHER" id="PTHR45889">
    <property type="entry name" value="IG-LIKE DOMAIN-CONTAINING PROTEIN"/>
    <property type="match status" value="1"/>
</dbReference>
<gene>
    <name evidence="4" type="ORF">ACJMK2_026539</name>
</gene>
<keyword evidence="2" id="KW-1133">Transmembrane helix</keyword>
<feature type="transmembrane region" description="Helical" evidence="2">
    <location>
        <begin position="6"/>
        <end position="28"/>
    </location>
</feature>
<dbReference type="SUPFAM" id="SSF48726">
    <property type="entry name" value="Immunoglobulin"/>
    <property type="match status" value="1"/>
</dbReference>
<dbReference type="Pfam" id="PF08205">
    <property type="entry name" value="C2-set_2"/>
    <property type="match status" value="1"/>
</dbReference>
<evidence type="ECO:0000313" key="4">
    <source>
        <dbReference type="EMBL" id="KAL3886554.1"/>
    </source>
</evidence>
<keyword evidence="2" id="KW-0472">Membrane</keyword>
<sequence>MDLVNIYYVTTLLVLLYISGAGSATVTLSKSAEKGQLGNNSLSLYCDYSLSAGDILFSLTLKRKRSDDASFNTVVSYYEDNKLNATYIPNGLDLVGRTVATNPISANRRAILQFSSILCTDEADYRCELFYAAPGQGDLNVNSTTRIVVTATPNFGNQSLLYTPSTNLAENQSVTFTCIGNVGREPQGTLSWYKYVGGQPPGMLITNGMSPVSLTNVSGSCTYVRTENLILSLTKEDNQMVIRCTVQQTTMTEAGEGYIQTDHISVYF</sequence>
<dbReference type="Proteomes" id="UP001634394">
    <property type="component" value="Unassembled WGS sequence"/>
</dbReference>
<evidence type="ECO:0000256" key="1">
    <source>
        <dbReference type="ARBA" id="ARBA00023157"/>
    </source>
</evidence>
<comment type="caution">
    <text evidence="4">The sequence shown here is derived from an EMBL/GenBank/DDBJ whole genome shotgun (WGS) entry which is preliminary data.</text>
</comment>
<dbReference type="InterPro" id="IPR007110">
    <property type="entry name" value="Ig-like_dom"/>
</dbReference>
<protein>
    <recommendedName>
        <fullName evidence="3">Ig-like domain-containing protein</fullName>
    </recommendedName>
</protein>
<keyword evidence="1" id="KW-1015">Disulfide bond</keyword>
<evidence type="ECO:0000313" key="5">
    <source>
        <dbReference type="Proteomes" id="UP001634394"/>
    </source>
</evidence>
<evidence type="ECO:0000259" key="3">
    <source>
        <dbReference type="PROSITE" id="PS50835"/>
    </source>
</evidence>
<dbReference type="EMBL" id="JBJQND010000002">
    <property type="protein sequence ID" value="KAL3886554.1"/>
    <property type="molecule type" value="Genomic_DNA"/>
</dbReference>
<dbReference type="Gene3D" id="2.60.40.10">
    <property type="entry name" value="Immunoglobulins"/>
    <property type="match status" value="1"/>
</dbReference>
<dbReference type="PROSITE" id="PS50835">
    <property type="entry name" value="IG_LIKE"/>
    <property type="match status" value="1"/>
</dbReference>
<name>A0ABD3XJY5_SINWO</name>
<reference evidence="4 5" key="1">
    <citation type="submission" date="2024-11" db="EMBL/GenBank/DDBJ databases">
        <title>Chromosome-level genome assembly of the freshwater bivalve Anodonta woodiana.</title>
        <authorList>
            <person name="Chen X."/>
        </authorList>
    </citation>
    <scope>NUCLEOTIDE SEQUENCE [LARGE SCALE GENOMIC DNA]</scope>
    <source>
        <strain evidence="4">MN2024</strain>
        <tissue evidence="4">Gills</tissue>
    </source>
</reference>
<keyword evidence="5" id="KW-1185">Reference proteome</keyword>
<dbReference type="AlphaFoldDB" id="A0ABD3XJY5"/>
<keyword evidence="2" id="KW-0812">Transmembrane</keyword>
<accession>A0ABD3XJY5</accession>
<feature type="domain" description="Ig-like" evidence="3">
    <location>
        <begin position="153"/>
        <end position="265"/>
    </location>
</feature>
<dbReference type="PANTHER" id="PTHR45889:SF8">
    <property type="entry name" value="IG-LIKE DOMAIN-CONTAINING PROTEIN"/>
    <property type="match status" value="1"/>
</dbReference>
<dbReference type="InterPro" id="IPR036179">
    <property type="entry name" value="Ig-like_dom_sf"/>
</dbReference>
<organism evidence="4 5">
    <name type="scientific">Sinanodonta woodiana</name>
    <name type="common">Chinese pond mussel</name>
    <name type="synonym">Anodonta woodiana</name>
    <dbReference type="NCBI Taxonomy" id="1069815"/>
    <lineage>
        <taxon>Eukaryota</taxon>
        <taxon>Metazoa</taxon>
        <taxon>Spiralia</taxon>
        <taxon>Lophotrochozoa</taxon>
        <taxon>Mollusca</taxon>
        <taxon>Bivalvia</taxon>
        <taxon>Autobranchia</taxon>
        <taxon>Heteroconchia</taxon>
        <taxon>Palaeoheterodonta</taxon>
        <taxon>Unionida</taxon>
        <taxon>Unionoidea</taxon>
        <taxon>Unionidae</taxon>
        <taxon>Unioninae</taxon>
        <taxon>Sinanodonta</taxon>
    </lineage>
</organism>
<dbReference type="InterPro" id="IPR013162">
    <property type="entry name" value="CD80_C2-set"/>
</dbReference>
<dbReference type="InterPro" id="IPR013783">
    <property type="entry name" value="Ig-like_fold"/>
</dbReference>
<proteinExistence type="predicted"/>